<dbReference type="InterPro" id="IPR007921">
    <property type="entry name" value="CHAP_dom"/>
</dbReference>
<evidence type="ECO:0000259" key="2">
    <source>
        <dbReference type="PROSITE" id="PS50911"/>
    </source>
</evidence>
<evidence type="ECO:0000313" key="4">
    <source>
        <dbReference type="Proteomes" id="UP000318416"/>
    </source>
</evidence>
<dbReference type="Proteomes" id="UP000318416">
    <property type="component" value="Unassembled WGS sequence"/>
</dbReference>
<dbReference type="EMBL" id="VIVR01000001">
    <property type="protein sequence ID" value="TWE20383.1"/>
    <property type="molecule type" value="Genomic_DNA"/>
</dbReference>
<keyword evidence="4" id="KW-1185">Reference proteome</keyword>
<comment type="caution">
    <text evidence="3">The sequence shown here is derived from an EMBL/GenBank/DDBJ whole genome shotgun (WGS) entry which is preliminary data.</text>
</comment>
<dbReference type="Pfam" id="PF05257">
    <property type="entry name" value="CHAP"/>
    <property type="match status" value="1"/>
</dbReference>
<proteinExistence type="predicted"/>
<evidence type="ECO:0000313" key="3">
    <source>
        <dbReference type="EMBL" id="TWE20383.1"/>
    </source>
</evidence>
<protein>
    <submittedName>
        <fullName evidence="3">CHAP domain-containing protein</fullName>
    </submittedName>
</protein>
<organism evidence="3 4">
    <name type="scientific">Kitasatospora atroaurantiaca</name>
    <dbReference type="NCBI Taxonomy" id="285545"/>
    <lineage>
        <taxon>Bacteria</taxon>
        <taxon>Bacillati</taxon>
        <taxon>Actinomycetota</taxon>
        <taxon>Actinomycetes</taxon>
        <taxon>Kitasatosporales</taxon>
        <taxon>Streptomycetaceae</taxon>
        <taxon>Kitasatospora</taxon>
    </lineage>
</organism>
<feature type="chain" id="PRO_5021991892" evidence="1">
    <location>
        <begin position="34"/>
        <end position="333"/>
    </location>
</feature>
<sequence length="333" mass="33142">MKLTHVLRRIAGAAAAAVALGLLTFTTAPSASAATGTSAATLAAANVGKTAGTCANTPTYNSLGGSQFEHSCAGGYSGGPEYWCADFVQWVWGNSGFYTGGLTAAAASFQTYGQNNGTLHTSASYSPQPGDAVVYGSVHDTEIHHVGIVTAVNSDGSITTANGDWNGTPGAGSMAEYAVSSKVVSVTISASEKAVGKQPSNVDPADGYYIVGYTTPTTSGSGDNPLPGNPYGPRAVCGTGFGVIDSHDLGGATVFLLYNASSGSNCVVTLAANPAGAVAMNATLSVQGGASLGNPGSFTYYAGPVTLPAAGACVKWGGSFKSTSWTSAWSHCG</sequence>
<name>A0A561EXP8_9ACTN</name>
<evidence type="ECO:0000256" key="1">
    <source>
        <dbReference type="SAM" id="SignalP"/>
    </source>
</evidence>
<dbReference type="AlphaFoldDB" id="A0A561EXP8"/>
<gene>
    <name evidence="3" type="ORF">FB465_5534</name>
</gene>
<keyword evidence="1" id="KW-0732">Signal</keyword>
<dbReference type="RefSeq" id="WP_170290698.1">
    <property type="nucleotide sequence ID" value="NZ_BAAABR010000047.1"/>
</dbReference>
<dbReference type="SUPFAM" id="SSF54001">
    <property type="entry name" value="Cysteine proteinases"/>
    <property type="match status" value="1"/>
</dbReference>
<dbReference type="PROSITE" id="PS50911">
    <property type="entry name" value="CHAP"/>
    <property type="match status" value="1"/>
</dbReference>
<dbReference type="InterPro" id="IPR038765">
    <property type="entry name" value="Papain-like_cys_pep_sf"/>
</dbReference>
<reference evidence="3 4" key="1">
    <citation type="submission" date="2019-06" db="EMBL/GenBank/DDBJ databases">
        <title>Sequencing the genomes of 1000 actinobacteria strains.</title>
        <authorList>
            <person name="Klenk H.-P."/>
        </authorList>
    </citation>
    <scope>NUCLEOTIDE SEQUENCE [LARGE SCALE GENOMIC DNA]</scope>
    <source>
        <strain evidence="3 4">DSM 41649</strain>
    </source>
</reference>
<dbReference type="Gene3D" id="3.90.1720.10">
    <property type="entry name" value="endopeptidase domain like (from Nostoc punctiforme)"/>
    <property type="match status" value="1"/>
</dbReference>
<feature type="signal peptide" evidence="1">
    <location>
        <begin position="1"/>
        <end position="33"/>
    </location>
</feature>
<feature type="domain" description="Peptidase C51" evidence="2">
    <location>
        <begin position="59"/>
        <end position="187"/>
    </location>
</feature>
<accession>A0A561EXP8</accession>